<protein>
    <submittedName>
        <fullName evidence="10">Leader peptidase (Prepilin peptidase) / N-methyltransferase</fullName>
    </submittedName>
</protein>
<dbReference type="GO" id="GO:0008168">
    <property type="term" value="F:methyltransferase activity"/>
    <property type="evidence" value="ECO:0007669"/>
    <property type="project" value="UniProtKB-KW"/>
</dbReference>
<organism evidence="10 11">
    <name type="scientific">Ruminococcus flavefaciens</name>
    <dbReference type="NCBI Taxonomy" id="1265"/>
    <lineage>
        <taxon>Bacteria</taxon>
        <taxon>Bacillati</taxon>
        <taxon>Bacillota</taxon>
        <taxon>Clostridia</taxon>
        <taxon>Eubacteriales</taxon>
        <taxon>Oscillospiraceae</taxon>
        <taxon>Ruminococcus</taxon>
    </lineage>
</organism>
<evidence type="ECO:0000256" key="7">
    <source>
        <dbReference type="SAM" id="Phobius"/>
    </source>
</evidence>
<keyword evidence="10" id="KW-0808">Transferase</keyword>
<feature type="domain" description="Prepilin type IV endopeptidase peptidase" evidence="8">
    <location>
        <begin position="129"/>
        <end position="246"/>
    </location>
</feature>
<evidence type="ECO:0000256" key="3">
    <source>
        <dbReference type="ARBA" id="ARBA00022475"/>
    </source>
</evidence>
<dbReference type="PANTHER" id="PTHR30487">
    <property type="entry name" value="TYPE 4 PREPILIN-LIKE PROTEINS LEADER PEPTIDE-PROCESSING ENZYME"/>
    <property type="match status" value="1"/>
</dbReference>
<dbReference type="AlphaFoldDB" id="A0A1H6J6V7"/>
<keyword evidence="6 7" id="KW-0472">Membrane</keyword>
<gene>
    <name evidence="10" type="ORF">SAMN02910265_01327</name>
</gene>
<keyword evidence="10" id="KW-0489">Methyltransferase</keyword>
<proteinExistence type="inferred from homology"/>
<feature type="domain" description="Prepilin peptidase A24 N-terminal" evidence="9">
    <location>
        <begin position="27"/>
        <end position="117"/>
    </location>
</feature>
<name>A0A1H6J6V7_RUMFL</name>
<feature type="transmembrane region" description="Helical" evidence="7">
    <location>
        <begin position="221"/>
        <end position="249"/>
    </location>
</feature>
<evidence type="ECO:0000259" key="8">
    <source>
        <dbReference type="Pfam" id="PF01478"/>
    </source>
</evidence>
<feature type="transmembrane region" description="Helical" evidence="7">
    <location>
        <begin position="180"/>
        <end position="201"/>
    </location>
</feature>
<dbReference type="GO" id="GO:0005886">
    <property type="term" value="C:plasma membrane"/>
    <property type="evidence" value="ECO:0007669"/>
    <property type="project" value="UniProtKB-SubCell"/>
</dbReference>
<dbReference type="Pfam" id="PF01478">
    <property type="entry name" value="Peptidase_A24"/>
    <property type="match status" value="1"/>
</dbReference>
<evidence type="ECO:0000256" key="5">
    <source>
        <dbReference type="ARBA" id="ARBA00022989"/>
    </source>
</evidence>
<feature type="transmembrane region" description="Helical" evidence="7">
    <location>
        <begin position="20"/>
        <end position="41"/>
    </location>
</feature>
<dbReference type="PANTHER" id="PTHR30487:SF0">
    <property type="entry name" value="PREPILIN LEADER PEPTIDASE_N-METHYLTRANSFERASE-RELATED"/>
    <property type="match status" value="1"/>
</dbReference>
<evidence type="ECO:0000256" key="4">
    <source>
        <dbReference type="ARBA" id="ARBA00022692"/>
    </source>
</evidence>
<evidence type="ECO:0000313" key="11">
    <source>
        <dbReference type="Proteomes" id="UP000183190"/>
    </source>
</evidence>
<feature type="transmembrane region" description="Helical" evidence="7">
    <location>
        <begin position="110"/>
        <end position="136"/>
    </location>
</feature>
<dbReference type="InterPro" id="IPR050882">
    <property type="entry name" value="Prepilin_peptidase/N-MTase"/>
</dbReference>
<dbReference type="Gene3D" id="1.20.120.1220">
    <property type="match status" value="1"/>
</dbReference>
<keyword evidence="3" id="KW-1003">Cell membrane</keyword>
<feature type="transmembrane region" description="Helical" evidence="7">
    <location>
        <begin position="148"/>
        <end position="168"/>
    </location>
</feature>
<feature type="transmembrane region" description="Helical" evidence="7">
    <location>
        <begin position="261"/>
        <end position="284"/>
    </location>
</feature>
<dbReference type="GO" id="GO:0032259">
    <property type="term" value="P:methylation"/>
    <property type="evidence" value="ECO:0007669"/>
    <property type="project" value="UniProtKB-KW"/>
</dbReference>
<evidence type="ECO:0000256" key="1">
    <source>
        <dbReference type="ARBA" id="ARBA00004651"/>
    </source>
</evidence>
<dbReference type="OrthoDB" id="9789291at2"/>
<dbReference type="InterPro" id="IPR000045">
    <property type="entry name" value="Prepilin_IV_endopep_pep"/>
</dbReference>
<comment type="subcellular location">
    <subcellularLocation>
        <location evidence="1">Cell membrane</location>
        <topology evidence="1">Multi-pass membrane protein</topology>
    </subcellularLocation>
</comment>
<evidence type="ECO:0000256" key="6">
    <source>
        <dbReference type="ARBA" id="ARBA00023136"/>
    </source>
</evidence>
<evidence type="ECO:0000313" key="10">
    <source>
        <dbReference type="EMBL" id="SEH54562.1"/>
    </source>
</evidence>
<dbReference type="Pfam" id="PF06750">
    <property type="entry name" value="A24_N_bact"/>
    <property type="match status" value="1"/>
</dbReference>
<evidence type="ECO:0000259" key="9">
    <source>
        <dbReference type="Pfam" id="PF06750"/>
    </source>
</evidence>
<keyword evidence="4 7" id="KW-0812">Transmembrane</keyword>
<dbReference type="GO" id="GO:0006465">
    <property type="term" value="P:signal peptide processing"/>
    <property type="evidence" value="ECO:0007669"/>
    <property type="project" value="TreeGrafter"/>
</dbReference>
<reference evidence="10 11" key="1">
    <citation type="submission" date="2016-10" db="EMBL/GenBank/DDBJ databases">
        <authorList>
            <person name="de Groot N.N."/>
        </authorList>
    </citation>
    <scope>NUCLEOTIDE SEQUENCE [LARGE SCALE GENOMIC DNA]</scope>
    <source>
        <strain evidence="10 11">YAD2003</strain>
    </source>
</reference>
<dbReference type="Proteomes" id="UP000183190">
    <property type="component" value="Unassembled WGS sequence"/>
</dbReference>
<dbReference type="EMBL" id="FNWV01000004">
    <property type="protein sequence ID" value="SEH54562.1"/>
    <property type="molecule type" value="Genomic_DNA"/>
</dbReference>
<dbReference type="RefSeq" id="WP_074715675.1">
    <property type="nucleotide sequence ID" value="NZ_FNWV01000004.1"/>
</dbReference>
<dbReference type="GO" id="GO:0004190">
    <property type="term" value="F:aspartic-type endopeptidase activity"/>
    <property type="evidence" value="ECO:0007669"/>
    <property type="project" value="InterPro"/>
</dbReference>
<dbReference type="InterPro" id="IPR010627">
    <property type="entry name" value="Prepilin_pept_A24_N"/>
</dbReference>
<evidence type="ECO:0000256" key="2">
    <source>
        <dbReference type="ARBA" id="ARBA00005801"/>
    </source>
</evidence>
<sequence>MFEFENMLHDEFTELPFKIMFYVIIFLFGICIGSFLNVVILRLPAGESVLGIGKSKEDKEKASHCMTCGAKIRPIDLIPVFSWLMLRGKCHSCGQKISPRYPIVESLNGLLYVLTFMVLDINVKSIITCVIMSLLICIGFIDWDTKDIYVGMVAIILILAVPLHLFYSREYHDVTLKSRIIGAFIISVPFFLIGEISRPIIKKKFGEDFRAIELGDTYLMFAAGAFLGTRAVIASTFIGIMTAAFGGLIVKIVTKDSKFAFGPFLAIGIAVGSLCGNQIAQWYLNMLTVE</sequence>
<keyword evidence="5 7" id="KW-1133">Transmembrane helix</keyword>
<accession>A0A1H6J6V7</accession>
<comment type="similarity">
    <text evidence="2">Belongs to the peptidase A24 family.</text>
</comment>